<name>A0ABD1YAG0_9MARC</name>
<evidence type="ECO:0000256" key="1">
    <source>
        <dbReference type="SAM" id="MobiDB-lite"/>
    </source>
</evidence>
<dbReference type="Proteomes" id="UP001605036">
    <property type="component" value="Unassembled WGS sequence"/>
</dbReference>
<evidence type="ECO:0000313" key="2">
    <source>
        <dbReference type="EMBL" id="KAL2623726.1"/>
    </source>
</evidence>
<protein>
    <submittedName>
        <fullName evidence="2">Uncharacterized protein</fullName>
    </submittedName>
</protein>
<feature type="region of interest" description="Disordered" evidence="1">
    <location>
        <begin position="1"/>
        <end position="82"/>
    </location>
</feature>
<evidence type="ECO:0000313" key="3">
    <source>
        <dbReference type="Proteomes" id="UP001605036"/>
    </source>
</evidence>
<comment type="caution">
    <text evidence="2">The sequence shown here is derived from an EMBL/GenBank/DDBJ whole genome shotgun (WGS) entry which is preliminary data.</text>
</comment>
<gene>
    <name evidence="2" type="ORF">R1flu_007971</name>
</gene>
<reference evidence="2 3" key="1">
    <citation type="submission" date="2024-09" db="EMBL/GenBank/DDBJ databases">
        <title>Chromosome-scale assembly of Riccia fluitans.</title>
        <authorList>
            <person name="Paukszto L."/>
            <person name="Sawicki J."/>
            <person name="Karawczyk K."/>
            <person name="Piernik-Szablinska J."/>
            <person name="Szczecinska M."/>
            <person name="Mazdziarz M."/>
        </authorList>
    </citation>
    <scope>NUCLEOTIDE SEQUENCE [LARGE SCALE GENOMIC DNA]</scope>
    <source>
        <strain evidence="2">Rf_01</strain>
        <tissue evidence="2">Aerial parts of the thallus</tissue>
    </source>
</reference>
<keyword evidence="3" id="KW-1185">Reference proteome</keyword>
<dbReference type="AlphaFoldDB" id="A0ABD1YAG0"/>
<dbReference type="EMBL" id="JBHFFA010000005">
    <property type="protein sequence ID" value="KAL2623726.1"/>
    <property type="molecule type" value="Genomic_DNA"/>
</dbReference>
<accession>A0ABD1YAG0</accession>
<proteinExistence type="predicted"/>
<organism evidence="2 3">
    <name type="scientific">Riccia fluitans</name>
    <dbReference type="NCBI Taxonomy" id="41844"/>
    <lineage>
        <taxon>Eukaryota</taxon>
        <taxon>Viridiplantae</taxon>
        <taxon>Streptophyta</taxon>
        <taxon>Embryophyta</taxon>
        <taxon>Marchantiophyta</taxon>
        <taxon>Marchantiopsida</taxon>
        <taxon>Marchantiidae</taxon>
        <taxon>Marchantiales</taxon>
        <taxon>Ricciaceae</taxon>
        <taxon>Riccia</taxon>
    </lineage>
</organism>
<sequence length="109" mass="11814">MDGAEARDLYPAIAGDAHEAPMSRRAQGSWQSLGREPGAQRSAKHRTSCASGAPSMAPENPEERVLSTPGCTHNRIRSPRSRRVVSGLPELRGRRGRTVTCLLGEGHRM</sequence>